<proteinExistence type="predicted"/>
<reference evidence="1" key="1">
    <citation type="submission" date="2021-11" db="EMBL/GenBank/DDBJ databases">
        <title>Genome sequence of Xylella taiwanensis PLS432.</title>
        <authorList>
            <person name="Weng L.-W."/>
            <person name="Su C.-C."/>
            <person name="Tsai C.-W."/>
            <person name="Kuo C.-H."/>
        </authorList>
    </citation>
    <scope>NUCLEOTIDE SEQUENCE</scope>
    <source>
        <strain evidence="1">PLS432</strain>
    </source>
</reference>
<accession>A0ABS8TU05</accession>
<dbReference type="GeneID" id="68902029"/>
<dbReference type="RefSeq" id="WP_200866175.1">
    <property type="nucleotide sequence ID" value="NZ_CP053627.1"/>
</dbReference>
<evidence type="ECO:0000313" key="1">
    <source>
        <dbReference type="EMBL" id="MCD8472648.1"/>
    </source>
</evidence>
<sequence length="65" mass="7324">MSGSKAKGAVASTLTLQSIFFVDHFGKHNDVFVDLLELDLVMMHLLIVEKSRVEHRPIGFKRCPI</sequence>
<keyword evidence="2" id="KW-1185">Reference proteome</keyword>
<gene>
    <name evidence="1" type="ORF">LPH55_03980</name>
</gene>
<protein>
    <submittedName>
        <fullName evidence="1">Uncharacterized protein</fullName>
    </submittedName>
</protein>
<dbReference type="EMBL" id="JAJPPU010000002">
    <property type="protein sequence ID" value="MCD8472648.1"/>
    <property type="molecule type" value="Genomic_DNA"/>
</dbReference>
<name>A0ABS8TU05_9GAMM</name>
<organism evidence="1 2">
    <name type="scientific">Xylella taiwanensis</name>
    <dbReference type="NCBI Taxonomy" id="1444770"/>
    <lineage>
        <taxon>Bacteria</taxon>
        <taxon>Pseudomonadati</taxon>
        <taxon>Pseudomonadota</taxon>
        <taxon>Gammaproteobacteria</taxon>
        <taxon>Lysobacterales</taxon>
        <taxon>Lysobacteraceae</taxon>
        <taxon>Xylella</taxon>
    </lineage>
</organism>
<evidence type="ECO:0000313" key="2">
    <source>
        <dbReference type="Proteomes" id="UP001430701"/>
    </source>
</evidence>
<dbReference type="Proteomes" id="UP001430701">
    <property type="component" value="Unassembled WGS sequence"/>
</dbReference>
<comment type="caution">
    <text evidence="1">The sequence shown here is derived from an EMBL/GenBank/DDBJ whole genome shotgun (WGS) entry which is preliminary data.</text>
</comment>